<sequence length="110" mass="12636">MDCKSTVAHFHGCPDLIEFLHRAYDLLIAYSGFRPDIGCQWYMIFEYDCLEISRNIIGIINNDFDNYIYEDLWLGVVGDVSAEVRFLETSDAKFLVLNLITGFGDVGQRI</sequence>
<accession>A0ABR2B466</accession>
<evidence type="ECO:0000313" key="2">
    <source>
        <dbReference type="Proteomes" id="UP001472677"/>
    </source>
</evidence>
<proteinExistence type="predicted"/>
<dbReference type="Proteomes" id="UP001472677">
    <property type="component" value="Unassembled WGS sequence"/>
</dbReference>
<reference evidence="1 2" key="1">
    <citation type="journal article" date="2024" name="G3 (Bethesda)">
        <title>Genome assembly of Hibiscus sabdariffa L. provides insights into metabolisms of medicinal natural products.</title>
        <authorList>
            <person name="Kim T."/>
        </authorList>
    </citation>
    <scope>NUCLEOTIDE SEQUENCE [LARGE SCALE GENOMIC DNA]</scope>
    <source>
        <strain evidence="1">TK-2024</strain>
        <tissue evidence="1">Old leaves</tissue>
    </source>
</reference>
<name>A0ABR2B466_9ROSI</name>
<evidence type="ECO:0000313" key="1">
    <source>
        <dbReference type="EMBL" id="KAK8501593.1"/>
    </source>
</evidence>
<keyword evidence="2" id="KW-1185">Reference proteome</keyword>
<protein>
    <submittedName>
        <fullName evidence="1">Uncharacterized protein</fullName>
    </submittedName>
</protein>
<organism evidence="1 2">
    <name type="scientific">Hibiscus sabdariffa</name>
    <name type="common">roselle</name>
    <dbReference type="NCBI Taxonomy" id="183260"/>
    <lineage>
        <taxon>Eukaryota</taxon>
        <taxon>Viridiplantae</taxon>
        <taxon>Streptophyta</taxon>
        <taxon>Embryophyta</taxon>
        <taxon>Tracheophyta</taxon>
        <taxon>Spermatophyta</taxon>
        <taxon>Magnoliopsida</taxon>
        <taxon>eudicotyledons</taxon>
        <taxon>Gunneridae</taxon>
        <taxon>Pentapetalae</taxon>
        <taxon>rosids</taxon>
        <taxon>malvids</taxon>
        <taxon>Malvales</taxon>
        <taxon>Malvaceae</taxon>
        <taxon>Malvoideae</taxon>
        <taxon>Hibiscus</taxon>
    </lineage>
</organism>
<gene>
    <name evidence="1" type="ORF">V6N12_057924</name>
</gene>
<comment type="caution">
    <text evidence="1">The sequence shown here is derived from an EMBL/GenBank/DDBJ whole genome shotgun (WGS) entry which is preliminary data.</text>
</comment>
<dbReference type="EMBL" id="JBBPBM010000185">
    <property type="protein sequence ID" value="KAK8501593.1"/>
    <property type="molecule type" value="Genomic_DNA"/>
</dbReference>